<feature type="region of interest" description="Disordered" evidence="1">
    <location>
        <begin position="139"/>
        <end position="163"/>
    </location>
</feature>
<reference evidence="2" key="2">
    <citation type="submission" date="2023-06" db="EMBL/GenBank/DDBJ databases">
        <authorList>
            <consortium name="Lawrence Berkeley National Laboratory"/>
            <person name="Haridas S."/>
            <person name="Hensen N."/>
            <person name="Bonometti L."/>
            <person name="Westerberg I."/>
            <person name="Brannstrom I.O."/>
            <person name="Guillou S."/>
            <person name="Cros-Aarteil S."/>
            <person name="Calhoun S."/>
            <person name="Kuo A."/>
            <person name="Mondo S."/>
            <person name="Pangilinan J."/>
            <person name="Riley R."/>
            <person name="Labutti K."/>
            <person name="Andreopoulos B."/>
            <person name="Lipzen A."/>
            <person name="Chen C."/>
            <person name="Yanf M."/>
            <person name="Daum C."/>
            <person name="Ng V."/>
            <person name="Clum A."/>
            <person name="Steindorff A."/>
            <person name="Ohm R."/>
            <person name="Martin F."/>
            <person name="Silar P."/>
            <person name="Natvig D."/>
            <person name="Lalanne C."/>
            <person name="Gautier V."/>
            <person name="Ament-Velasquez S.L."/>
            <person name="Kruys A."/>
            <person name="Hutchinson M.I."/>
            <person name="Powell A.J."/>
            <person name="Barry K."/>
            <person name="Miller A.N."/>
            <person name="Grigoriev I.V."/>
            <person name="Debuchy R."/>
            <person name="Gladieux P."/>
            <person name="Thoren M.H."/>
            <person name="Johannesson H."/>
        </authorList>
    </citation>
    <scope>NUCLEOTIDE SEQUENCE</scope>
    <source>
        <strain evidence="2">CBS 314.62</strain>
    </source>
</reference>
<dbReference type="SUPFAM" id="SSF48452">
    <property type="entry name" value="TPR-like"/>
    <property type="match status" value="1"/>
</dbReference>
<dbReference type="Proteomes" id="UP001270362">
    <property type="component" value="Unassembled WGS sequence"/>
</dbReference>
<dbReference type="Pfam" id="PF13374">
    <property type="entry name" value="TPR_10"/>
    <property type="match status" value="1"/>
</dbReference>
<feature type="compositionally biased region" description="Basic and acidic residues" evidence="1">
    <location>
        <begin position="141"/>
        <end position="154"/>
    </location>
</feature>
<dbReference type="Gene3D" id="1.25.40.10">
    <property type="entry name" value="Tetratricopeptide repeat domain"/>
    <property type="match status" value="1"/>
</dbReference>
<comment type="caution">
    <text evidence="2">The sequence shown here is derived from an EMBL/GenBank/DDBJ whole genome shotgun (WGS) entry which is preliminary data.</text>
</comment>
<dbReference type="AlphaFoldDB" id="A0AAE0X1I3"/>
<reference evidence="2" key="1">
    <citation type="journal article" date="2023" name="Mol. Phylogenet. Evol.">
        <title>Genome-scale phylogeny and comparative genomics of the fungal order Sordariales.</title>
        <authorList>
            <person name="Hensen N."/>
            <person name="Bonometti L."/>
            <person name="Westerberg I."/>
            <person name="Brannstrom I.O."/>
            <person name="Guillou S."/>
            <person name="Cros-Aarteil S."/>
            <person name="Calhoun S."/>
            <person name="Haridas S."/>
            <person name="Kuo A."/>
            <person name="Mondo S."/>
            <person name="Pangilinan J."/>
            <person name="Riley R."/>
            <person name="LaButti K."/>
            <person name="Andreopoulos B."/>
            <person name="Lipzen A."/>
            <person name="Chen C."/>
            <person name="Yan M."/>
            <person name="Daum C."/>
            <person name="Ng V."/>
            <person name="Clum A."/>
            <person name="Steindorff A."/>
            <person name="Ohm R.A."/>
            <person name="Martin F."/>
            <person name="Silar P."/>
            <person name="Natvig D.O."/>
            <person name="Lalanne C."/>
            <person name="Gautier V."/>
            <person name="Ament-Velasquez S.L."/>
            <person name="Kruys A."/>
            <person name="Hutchinson M.I."/>
            <person name="Powell A.J."/>
            <person name="Barry K."/>
            <person name="Miller A.N."/>
            <person name="Grigoriev I.V."/>
            <person name="Debuchy R."/>
            <person name="Gladieux P."/>
            <person name="Hiltunen Thoren M."/>
            <person name="Johannesson H."/>
        </authorList>
    </citation>
    <scope>NUCLEOTIDE SEQUENCE</scope>
    <source>
        <strain evidence="2">CBS 314.62</strain>
    </source>
</reference>
<dbReference type="EMBL" id="JAULSO010000005">
    <property type="protein sequence ID" value="KAK3682762.1"/>
    <property type="molecule type" value="Genomic_DNA"/>
</dbReference>
<evidence type="ECO:0000256" key="1">
    <source>
        <dbReference type="SAM" id="MobiDB-lite"/>
    </source>
</evidence>
<name>A0AAE0X1I3_9PEZI</name>
<sequence length="163" mass="18595">MVCMTDLATIYGDSGQSEKALALQMTEVEMKKRAWGEEYHGKLVSISNMCMNLFRMGQCAEAERRQRANLEVELRVENPITQLPMANLAYMLEEEGRFDEAVAVMEVCLPLSEKSLSTNHPQLASNRFTMARVTAKARLARAKEAEGKRGERQERRKARGRRR</sequence>
<organism evidence="2 3">
    <name type="scientific">Podospora appendiculata</name>
    <dbReference type="NCBI Taxonomy" id="314037"/>
    <lineage>
        <taxon>Eukaryota</taxon>
        <taxon>Fungi</taxon>
        <taxon>Dikarya</taxon>
        <taxon>Ascomycota</taxon>
        <taxon>Pezizomycotina</taxon>
        <taxon>Sordariomycetes</taxon>
        <taxon>Sordariomycetidae</taxon>
        <taxon>Sordariales</taxon>
        <taxon>Podosporaceae</taxon>
        <taxon>Podospora</taxon>
    </lineage>
</organism>
<accession>A0AAE0X1I3</accession>
<evidence type="ECO:0008006" key="4">
    <source>
        <dbReference type="Google" id="ProtNLM"/>
    </source>
</evidence>
<dbReference type="InterPro" id="IPR011990">
    <property type="entry name" value="TPR-like_helical_dom_sf"/>
</dbReference>
<evidence type="ECO:0000313" key="2">
    <source>
        <dbReference type="EMBL" id="KAK3682762.1"/>
    </source>
</evidence>
<proteinExistence type="predicted"/>
<gene>
    <name evidence="2" type="ORF">B0T22DRAFT_484785</name>
</gene>
<evidence type="ECO:0000313" key="3">
    <source>
        <dbReference type="Proteomes" id="UP001270362"/>
    </source>
</evidence>
<protein>
    <recommendedName>
        <fullName evidence="4">Kinesin light chain</fullName>
    </recommendedName>
</protein>
<keyword evidence="3" id="KW-1185">Reference proteome</keyword>